<sequence length="99" mass="10918">MKKSSKIILSVLVVAVVLFGTYRIVNKAPSTSLDSNAQMAEIIESSGCMACHTANPQLPFYANFPFAGKLVKEDIRLAYRSFDMDPMMEALKKGKKSVK</sequence>
<dbReference type="STRING" id="470145.BACCOP_00594"/>
<evidence type="ECO:0000313" key="3">
    <source>
        <dbReference type="Proteomes" id="UP000003146"/>
    </source>
</evidence>
<dbReference type="Proteomes" id="UP000003146">
    <property type="component" value="Unassembled WGS sequence"/>
</dbReference>
<feature type="domain" description="Haem-binding" evidence="1">
    <location>
        <begin position="11"/>
        <end position="99"/>
    </location>
</feature>
<proteinExistence type="predicted"/>
<gene>
    <name evidence="2" type="ORF">BACCOP_00594</name>
</gene>
<evidence type="ECO:0000313" key="2">
    <source>
        <dbReference type="EMBL" id="EDV02318.1"/>
    </source>
</evidence>
<dbReference type="AlphaFoldDB" id="B3JFE5"/>
<evidence type="ECO:0000259" key="1">
    <source>
        <dbReference type="SMART" id="SM01235"/>
    </source>
</evidence>
<dbReference type="SMART" id="SM01235">
    <property type="entry name" value="Haem_bd"/>
    <property type="match status" value="1"/>
</dbReference>
<dbReference type="eggNOG" id="COG1858">
    <property type="taxonomic scope" value="Bacteria"/>
</dbReference>
<protein>
    <recommendedName>
        <fullName evidence="1">Haem-binding domain-containing protein</fullName>
    </recommendedName>
</protein>
<name>B3JFE5_9BACT</name>
<accession>B3JFE5</accession>
<reference evidence="2 3" key="1">
    <citation type="submission" date="2008-04" db="EMBL/GenBank/DDBJ databases">
        <title>Draft genome sequence of Bacteroides coprocola (DSM 17136).</title>
        <authorList>
            <person name="Sudarsanam P."/>
            <person name="Ley R."/>
            <person name="Guruge J."/>
            <person name="Turnbaugh P.J."/>
            <person name="Mahowald M."/>
            <person name="Liep D."/>
            <person name="Gordon J."/>
        </authorList>
    </citation>
    <scope>NUCLEOTIDE SEQUENCE [LARGE SCALE GENOMIC DNA]</scope>
    <source>
        <strain evidence="2 3">DSM 17136</strain>
    </source>
</reference>
<dbReference type="InterPro" id="IPR025992">
    <property type="entry name" value="Haem-bd"/>
</dbReference>
<dbReference type="HOGENOM" id="CLU_2314490_0_0_10"/>
<organism evidence="2 3">
    <name type="scientific">Phocaeicola coprocola DSM 17136</name>
    <dbReference type="NCBI Taxonomy" id="470145"/>
    <lineage>
        <taxon>Bacteria</taxon>
        <taxon>Pseudomonadati</taxon>
        <taxon>Bacteroidota</taxon>
        <taxon>Bacteroidia</taxon>
        <taxon>Bacteroidales</taxon>
        <taxon>Bacteroidaceae</taxon>
        <taxon>Phocaeicola</taxon>
    </lineage>
</organism>
<dbReference type="EMBL" id="ABIY02000055">
    <property type="protein sequence ID" value="EDV02318.1"/>
    <property type="molecule type" value="Genomic_DNA"/>
</dbReference>
<dbReference type="Pfam" id="PF14376">
    <property type="entry name" value="Haem_bd"/>
    <property type="match status" value="1"/>
</dbReference>
<reference evidence="2 3" key="2">
    <citation type="submission" date="2008-04" db="EMBL/GenBank/DDBJ databases">
        <authorList>
            <person name="Fulton L."/>
            <person name="Clifton S."/>
            <person name="Fulton B."/>
            <person name="Xu J."/>
            <person name="Minx P."/>
            <person name="Pepin K.H."/>
            <person name="Johnson M."/>
            <person name="Thiruvilangam P."/>
            <person name="Bhonagiri V."/>
            <person name="Nash W.E."/>
            <person name="Mardis E.R."/>
            <person name="Wilson R.K."/>
        </authorList>
    </citation>
    <scope>NUCLEOTIDE SEQUENCE [LARGE SCALE GENOMIC DNA]</scope>
    <source>
        <strain evidence="2 3">DSM 17136</strain>
    </source>
</reference>
<comment type="caution">
    <text evidence="2">The sequence shown here is derived from an EMBL/GenBank/DDBJ whole genome shotgun (WGS) entry which is preliminary data.</text>
</comment>